<sequence length="219" mass="25008">MKKWGSILLAALFCLALSGCGKRDQQAIESTVNNFFAAVQEGEWERATEESCTPRYDSGTFRIEDKVAYYYDLIHVLLRENLGDTFRQEGERFLQHALSKFVPSYAIESIEIEKGSPTKERTARVTVRGKSIDFHQLPLQLEPEAIITQYTDTHLYELAAILRSQGEDAMGQWLYDAVAPLIYDDLCKQVDEIESVDFACVLTLKGNDGEWRIDRIQEL</sequence>
<dbReference type="Proteomes" id="UP000474718">
    <property type="component" value="Unassembled WGS sequence"/>
</dbReference>
<evidence type="ECO:0000313" key="3">
    <source>
        <dbReference type="EMBL" id="SHF61694.1"/>
    </source>
</evidence>
<reference evidence="2 5" key="3">
    <citation type="journal article" date="2019" name="Nat. Med.">
        <title>A library of human gut bacterial isolates paired with longitudinal multiomics data enables mechanistic microbiome research.</title>
        <authorList>
            <person name="Poyet M."/>
            <person name="Groussin M."/>
            <person name="Gibbons S.M."/>
            <person name="Avila-Pacheco J."/>
            <person name="Jiang X."/>
            <person name="Kearney S.M."/>
            <person name="Perrotta A.R."/>
            <person name="Berdy B."/>
            <person name="Zhao S."/>
            <person name="Lieberman T.D."/>
            <person name="Swanson P.K."/>
            <person name="Smith M."/>
            <person name="Roesemann S."/>
            <person name="Alexander J.E."/>
            <person name="Rich S.A."/>
            <person name="Livny J."/>
            <person name="Vlamakis H."/>
            <person name="Clish C."/>
            <person name="Bullock K."/>
            <person name="Deik A."/>
            <person name="Scott J."/>
            <person name="Pierce K.A."/>
            <person name="Xavier R.J."/>
            <person name="Alm E.J."/>
        </authorList>
    </citation>
    <scope>NUCLEOTIDE SEQUENCE [LARGE SCALE GENOMIC DNA]</scope>
    <source>
        <strain evidence="2 5">BIOML-A2</strain>
    </source>
</reference>
<reference evidence="4" key="2">
    <citation type="submission" date="2016-11" db="EMBL/GenBank/DDBJ databases">
        <authorList>
            <person name="Jaros S."/>
            <person name="Januszkiewicz K."/>
            <person name="Wedrychowicz H."/>
        </authorList>
    </citation>
    <scope>NUCLEOTIDE SEQUENCE [LARGE SCALE GENOMIC DNA]</scope>
    <source>
        <strain evidence="4">DSM 4029</strain>
    </source>
</reference>
<dbReference type="EMBL" id="WWVX01000012">
    <property type="protein sequence ID" value="MZL70907.1"/>
    <property type="molecule type" value="Genomic_DNA"/>
</dbReference>
<evidence type="ECO:0008006" key="6">
    <source>
        <dbReference type="Google" id="ProtNLM"/>
    </source>
</evidence>
<accession>A0AAQ1MAS8</accession>
<feature type="chain" id="PRO_5042943708" description="DUF4878 domain-containing protein" evidence="1">
    <location>
        <begin position="22"/>
        <end position="219"/>
    </location>
</feature>
<keyword evidence="1" id="KW-0732">Signal</keyword>
<evidence type="ECO:0000313" key="2">
    <source>
        <dbReference type="EMBL" id="MZL70907.1"/>
    </source>
</evidence>
<dbReference type="RefSeq" id="WP_021658800.1">
    <property type="nucleotide sequence ID" value="NZ_FQVY01000001.1"/>
</dbReference>
<name>A0AAQ1MAS8_9FIRM</name>
<gene>
    <name evidence="2" type="ORF">GT747_14290</name>
    <name evidence="3" type="ORF">SAMN05444424_0076</name>
</gene>
<evidence type="ECO:0000313" key="5">
    <source>
        <dbReference type="Proteomes" id="UP000474718"/>
    </source>
</evidence>
<dbReference type="AlphaFoldDB" id="A0AAQ1MAS8"/>
<comment type="caution">
    <text evidence="3">The sequence shown here is derived from an EMBL/GenBank/DDBJ whole genome shotgun (WGS) entry which is preliminary data.</text>
</comment>
<reference evidence="3" key="1">
    <citation type="submission" date="2016-11" db="EMBL/GenBank/DDBJ databases">
        <authorList>
            <person name="Varghese N."/>
            <person name="Submissions S."/>
        </authorList>
    </citation>
    <scope>NUCLEOTIDE SEQUENCE</scope>
    <source>
        <strain evidence="3">DSM 4029</strain>
    </source>
</reference>
<dbReference type="Proteomes" id="UP000184089">
    <property type="component" value="Unassembled WGS sequence"/>
</dbReference>
<organism evidence="3 4">
    <name type="scientific">Bittarella massiliensis</name>
    <name type="common">ex Durand et al. 2017</name>
    <dbReference type="NCBI Taxonomy" id="1720313"/>
    <lineage>
        <taxon>Bacteria</taxon>
        <taxon>Bacillati</taxon>
        <taxon>Bacillota</taxon>
        <taxon>Clostridia</taxon>
        <taxon>Eubacteriales</taxon>
        <taxon>Oscillospiraceae</taxon>
        <taxon>Bittarella (ex Durand et al. 2017)</taxon>
    </lineage>
</organism>
<evidence type="ECO:0000256" key="1">
    <source>
        <dbReference type="SAM" id="SignalP"/>
    </source>
</evidence>
<evidence type="ECO:0000313" key="4">
    <source>
        <dbReference type="Proteomes" id="UP000184089"/>
    </source>
</evidence>
<protein>
    <recommendedName>
        <fullName evidence="6">DUF4878 domain-containing protein</fullName>
    </recommendedName>
</protein>
<dbReference type="EMBL" id="FQVY01000001">
    <property type="protein sequence ID" value="SHF61694.1"/>
    <property type="molecule type" value="Genomic_DNA"/>
</dbReference>
<proteinExistence type="predicted"/>
<feature type="signal peptide" evidence="1">
    <location>
        <begin position="1"/>
        <end position="21"/>
    </location>
</feature>
<keyword evidence="5" id="KW-1185">Reference proteome</keyword>
<dbReference type="PROSITE" id="PS51257">
    <property type="entry name" value="PROKAR_LIPOPROTEIN"/>
    <property type="match status" value="1"/>
</dbReference>